<feature type="region of interest" description="Disordered" evidence="1">
    <location>
        <begin position="50"/>
        <end position="69"/>
    </location>
</feature>
<dbReference type="EMBL" id="CP042266">
    <property type="protein sequence ID" value="QDY76879.1"/>
    <property type="molecule type" value="Genomic_DNA"/>
</dbReference>
<dbReference type="RefSeq" id="WP_146480170.1">
    <property type="nucleotide sequence ID" value="NZ_CP042266.1"/>
</dbReference>
<dbReference type="AlphaFoldDB" id="A0A5B8IHQ7"/>
<accession>A0A5B8IHQ7</accession>
<organism evidence="2 3">
    <name type="scientific">Streptomyces qinzhouensis</name>
    <dbReference type="NCBI Taxonomy" id="2599401"/>
    <lineage>
        <taxon>Bacteria</taxon>
        <taxon>Bacillati</taxon>
        <taxon>Actinomycetota</taxon>
        <taxon>Actinomycetes</taxon>
        <taxon>Kitasatosporales</taxon>
        <taxon>Streptomycetaceae</taxon>
        <taxon>Streptomyces</taxon>
    </lineage>
</organism>
<sequence length="101" mass="11271">MRDSIARALAWVLSLFFPARGRHRAPKPSTPVIICAPLLARTMPVPERLSIPPYTDTCSARQEQEEQRRRERRTALAFAVIGIDYPYVAEGVHQVTTGVAA</sequence>
<gene>
    <name evidence="2" type="ORF">FQU76_10455</name>
</gene>
<proteinExistence type="predicted"/>
<evidence type="ECO:0000313" key="2">
    <source>
        <dbReference type="EMBL" id="QDY76879.1"/>
    </source>
</evidence>
<dbReference type="KEGG" id="sqz:FQU76_10455"/>
<keyword evidence="3" id="KW-1185">Reference proteome</keyword>
<reference evidence="2 3" key="1">
    <citation type="submission" date="2019-07" db="EMBL/GenBank/DDBJ databases">
        <authorList>
            <person name="Zhu P."/>
        </authorList>
    </citation>
    <scope>NUCLEOTIDE SEQUENCE [LARGE SCALE GENOMIC DNA]</scope>
    <source>
        <strain evidence="2 3">SSL-25</strain>
    </source>
</reference>
<protein>
    <submittedName>
        <fullName evidence="2">Uncharacterized protein</fullName>
    </submittedName>
</protein>
<dbReference type="OrthoDB" id="4332590at2"/>
<name>A0A5B8IHQ7_9ACTN</name>
<evidence type="ECO:0000313" key="3">
    <source>
        <dbReference type="Proteomes" id="UP000320580"/>
    </source>
</evidence>
<dbReference type="Proteomes" id="UP000320580">
    <property type="component" value="Chromosome"/>
</dbReference>
<evidence type="ECO:0000256" key="1">
    <source>
        <dbReference type="SAM" id="MobiDB-lite"/>
    </source>
</evidence>